<dbReference type="EMBL" id="JALJXV010000014">
    <property type="protein sequence ID" value="MCP1677157.1"/>
    <property type="molecule type" value="Genomic_DNA"/>
</dbReference>
<evidence type="ECO:0008006" key="4">
    <source>
        <dbReference type="Google" id="ProtNLM"/>
    </source>
</evidence>
<keyword evidence="3" id="KW-1185">Reference proteome</keyword>
<comment type="caution">
    <text evidence="2">The sequence shown here is derived from an EMBL/GenBank/DDBJ whole genome shotgun (WGS) entry which is preliminary data.</text>
</comment>
<keyword evidence="1" id="KW-0472">Membrane</keyword>
<sequence>MNFSKNRFTEVDVPVWITWEDHRRSRELSAAFEAEYVCFSLKGPRFLRYVVLGAKTVVFVMRKRRRLVFCQNPSIALATILCLFKPILGYRLVVDRHSNFKFHTRASKSIKWKSFHFLSKWTVKKADATIVTNPGLCSVVEEWGGNGVVLQDKLPKLVPSTPPRRPGFMEEKNGPSVMCVTTYSDDEPIDELIEALRSIEGVTSYLTGNYSKTRYANELASFKEDGVVLTGYISEIDYVDLMASVDVVVVLTIHEDLLTCGAYEAISLEKPLVLSDTHALRSYFRGAATYVKPTASSIGEGITELLEKKKIESDGSIDWKREINDTWLIFFHKACFRLEETRCK</sequence>
<gene>
    <name evidence="2" type="ORF">J2T57_004331</name>
</gene>
<organism evidence="2 3">
    <name type="scientific">Natronocella acetinitrilica</name>
    <dbReference type="NCBI Taxonomy" id="414046"/>
    <lineage>
        <taxon>Bacteria</taxon>
        <taxon>Pseudomonadati</taxon>
        <taxon>Pseudomonadota</taxon>
        <taxon>Gammaproteobacteria</taxon>
        <taxon>Chromatiales</taxon>
        <taxon>Ectothiorhodospiraceae</taxon>
        <taxon>Natronocella</taxon>
    </lineage>
</organism>
<evidence type="ECO:0000313" key="2">
    <source>
        <dbReference type="EMBL" id="MCP1677157.1"/>
    </source>
</evidence>
<feature type="transmembrane region" description="Helical" evidence="1">
    <location>
        <begin position="74"/>
        <end position="93"/>
    </location>
</feature>
<proteinExistence type="predicted"/>
<dbReference type="Pfam" id="PF13692">
    <property type="entry name" value="Glyco_trans_1_4"/>
    <property type="match status" value="1"/>
</dbReference>
<protein>
    <recommendedName>
        <fullName evidence="4">Glycosyltransferase</fullName>
    </recommendedName>
</protein>
<dbReference type="AlphaFoldDB" id="A0AAE3GBC3"/>
<dbReference type="Proteomes" id="UP001205843">
    <property type="component" value="Unassembled WGS sequence"/>
</dbReference>
<evidence type="ECO:0000256" key="1">
    <source>
        <dbReference type="SAM" id="Phobius"/>
    </source>
</evidence>
<dbReference type="Gene3D" id="3.40.50.2000">
    <property type="entry name" value="Glycogen Phosphorylase B"/>
    <property type="match status" value="2"/>
</dbReference>
<accession>A0AAE3GBC3</accession>
<dbReference type="SUPFAM" id="SSF53756">
    <property type="entry name" value="UDP-Glycosyltransferase/glycogen phosphorylase"/>
    <property type="match status" value="1"/>
</dbReference>
<name>A0AAE3GBC3_9GAMM</name>
<reference evidence="2" key="1">
    <citation type="submission" date="2022-03" db="EMBL/GenBank/DDBJ databases">
        <title>Genomic Encyclopedia of Type Strains, Phase III (KMG-III): the genomes of soil and plant-associated and newly described type strains.</title>
        <authorList>
            <person name="Whitman W."/>
        </authorList>
    </citation>
    <scope>NUCLEOTIDE SEQUENCE</scope>
    <source>
        <strain evidence="2">ANL 6-2</strain>
    </source>
</reference>
<evidence type="ECO:0000313" key="3">
    <source>
        <dbReference type="Proteomes" id="UP001205843"/>
    </source>
</evidence>
<keyword evidence="1" id="KW-1133">Transmembrane helix</keyword>
<keyword evidence="1" id="KW-0812">Transmembrane</keyword>